<organism evidence="2 3">
    <name type="scientific">Periweissella ghanensis</name>
    <dbReference type="NCBI Taxonomy" id="467997"/>
    <lineage>
        <taxon>Bacteria</taxon>
        <taxon>Bacillati</taxon>
        <taxon>Bacillota</taxon>
        <taxon>Bacilli</taxon>
        <taxon>Lactobacillales</taxon>
        <taxon>Lactobacillaceae</taxon>
        <taxon>Periweissella</taxon>
    </lineage>
</organism>
<gene>
    <name evidence="2" type="ORF">WGH24286_00161</name>
</gene>
<feature type="transmembrane region" description="Helical" evidence="1">
    <location>
        <begin position="6"/>
        <end position="27"/>
    </location>
</feature>
<dbReference type="EMBL" id="CAKKNT010000001">
    <property type="protein sequence ID" value="CAH0417749.1"/>
    <property type="molecule type" value="Genomic_DNA"/>
</dbReference>
<keyword evidence="1" id="KW-0472">Membrane</keyword>
<sequence>MPLISLVVMGIWIIFIFPRLGNADLLAGRPLNIFEKIIFVIQRRANVLQFELPMMVISFLGLFRVPTQPELYLLVTTKRLVTFLLYNVFRISNIYIGAVGISTLAYALTAKQHWPRLNLQILLNFVSFSIVFMCSTFILGGLCCILAIIFNKVKALVGVSIFILIDTMIFTKFQFSLFIYHGFHFAIIGTDIWINLLINIGLLIGIFTFTPKLLMIRSTI</sequence>
<comment type="caution">
    <text evidence="2">The sequence shown here is derived from an EMBL/GenBank/DDBJ whole genome shotgun (WGS) entry which is preliminary data.</text>
</comment>
<feature type="transmembrane region" description="Helical" evidence="1">
    <location>
        <begin position="121"/>
        <end position="150"/>
    </location>
</feature>
<name>A0ABN8BLL1_9LACO</name>
<dbReference type="Proteomes" id="UP000789719">
    <property type="component" value="Unassembled WGS sequence"/>
</dbReference>
<protein>
    <submittedName>
        <fullName evidence="2">Uncharacterized protein</fullName>
    </submittedName>
</protein>
<reference evidence="2 3" key="1">
    <citation type="submission" date="2021-11" db="EMBL/GenBank/DDBJ databases">
        <authorList>
            <person name="Depoorter E."/>
        </authorList>
    </citation>
    <scope>NUCLEOTIDE SEQUENCE [LARGE SCALE GENOMIC DNA]</scope>
    <source>
        <strain evidence="2 3">LMG 24286</strain>
    </source>
</reference>
<evidence type="ECO:0000256" key="1">
    <source>
        <dbReference type="SAM" id="Phobius"/>
    </source>
</evidence>
<feature type="transmembrane region" description="Helical" evidence="1">
    <location>
        <begin position="156"/>
        <end position="180"/>
    </location>
</feature>
<keyword evidence="1" id="KW-0812">Transmembrane</keyword>
<proteinExistence type="predicted"/>
<dbReference type="RefSeq" id="WP_230097876.1">
    <property type="nucleotide sequence ID" value="NZ_CAKKNT010000001.1"/>
</dbReference>
<feature type="transmembrane region" description="Helical" evidence="1">
    <location>
        <begin position="85"/>
        <end position="109"/>
    </location>
</feature>
<keyword evidence="3" id="KW-1185">Reference proteome</keyword>
<feature type="transmembrane region" description="Helical" evidence="1">
    <location>
        <begin position="192"/>
        <end position="210"/>
    </location>
</feature>
<accession>A0ABN8BLL1</accession>
<keyword evidence="1" id="KW-1133">Transmembrane helix</keyword>
<evidence type="ECO:0000313" key="3">
    <source>
        <dbReference type="Proteomes" id="UP000789719"/>
    </source>
</evidence>
<evidence type="ECO:0000313" key="2">
    <source>
        <dbReference type="EMBL" id="CAH0417749.1"/>
    </source>
</evidence>